<sequence length="122" mass="13917">MKRFHKIAASLFMQGIAAFMAVFFLFLAVSDGFEKIEEPVYVGEFVDELDYDYVDFPTSIIRSQSGSNLGKVHRLILVKAFDYLVPRLDSQSEIIKVSFVDFTGIIEYFFQILRISISSNAP</sequence>
<name>A0ABS9UP63_9BACT</name>
<dbReference type="RefSeq" id="WP_241274928.1">
    <property type="nucleotide sequence ID" value="NZ_JAKZGS010000007.1"/>
</dbReference>
<evidence type="ECO:0000313" key="2">
    <source>
        <dbReference type="Proteomes" id="UP001165488"/>
    </source>
</evidence>
<evidence type="ECO:0000313" key="1">
    <source>
        <dbReference type="EMBL" id="MCH7398414.1"/>
    </source>
</evidence>
<protein>
    <submittedName>
        <fullName evidence="1">Uncharacterized protein</fullName>
    </submittedName>
</protein>
<comment type="caution">
    <text evidence="1">The sequence shown here is derived from an EMBL/GenBank/DDBJ whole genome shotgun (WGS) entry which is preliminary data.</text>
</comment>
<gene>
    <name evidence="1" type="ORF">MM236_10460</name>
</gene>
<accession>A0ABS9UP63</accession>
<organism evidence="1 2">
    <name type="scientific">Belliella calami</name>
    <dbReference type="NCBI Taxonomy" id="2923436"/>
    <lineage>
        <taxon>Bacteria</taxon>
        <taxon>Pseudomonadati</taxon>
        <taxon>Bacteroidota</taxon>
        <taxon>Cytophagia</taxon>
        <taxon>Cytophagales</taxon>
        <taxon>Cyclobacteriaceae</taxon>
        <taxon>Belliella</taxon>
    </lineage>
</organism>
<dbReference type="EMBL" id="JAKZGS010000007">
    <property type="protein sequence ID" value="MCH7398414.1"/>
    <property type="molecule type" value="Genomic_DNA"/>
</dbReference>
<proteinExistence type="predicted"/>
<reference evidence="1" key="1">
    <citation type="submission" date="2022-03" db="EMBL/GenBank/DDBJ databases">
        <title>De novo assembled genomes of Belliella spp. (Cyclobacteriaceae) strains.</title>
        <authorList>
            <person name="Szabo A."/>
            <person name="Korponai K."/>
            <person name="Felfoldi T."/>
        </authorList>
    </citation>
    <scope>NUCLEOTIDE SEQUENCE</scope>
    <source>
        <strain evidence="1">DSM 107340</strain>
    </source>
</reference>
<keyword evidence="2" id="KW-1185">Reference proteome</keyword>
<dbReference type="Proteomes" id="UP001165488">
    <property type="component" value="Unassembled WGS sequence"/>
</dbReference>